<dbReference type="PANTHER" id="PTHR46038:SF12">
    <property type="entry name" value="OS03G0731800 PROTEIN"/>
    <property type="match status" value="1"/>
</dbReference>
<dbReference type="AlphaFoldDB" id="A0AAV0MGT4"/>
<accession>A0AAV0MGT4</accession>
<evidence type="ECO:0000313" key="4">
    <source>
        <dbReference type="Proteomes" id="UP001154282"/>
    </source>
</evidence>
<dbReference type="PANTHER" id="PTHR46038">
    <property type="entry name" value="EXPRESSED PROTEIN-RELATED"/>
    <property type="match status" value="1"/>
</dbReference>
<feature type="domain" description="Nucleotide-diphospho-sugar transferase" evidence="2">
    <location>
        <begin position="115"/>
        <end position="320"/>
    </location>
</feature>
<keyword evidence="1" id="KW-1133">Transmembrane helix</keyword>
<evidence type="ECO:0000313" key="3">
    <source>
        <dbReference type="EMBL" id="CAI0445992.1"/>
    </source>
</evidence>
<protein>
    <recommendedName>
        <fullName evidence="2">Nucleotide-diphospho-sugar transferase domain-containing protein</fullName>
    </recommendedName>
</protein>
<gene>
    <name evidence="3" type="ORF">LITE_LOCUS28836</name>
</gene>
<organism evidence="3 4">
    <name type="scientific">Linum tenue</name>
    <dbReference type="NCBI Taxonomy" id="586396"/>
    <lineage>
        <taxon>Eukaryota</taxon>
        <taxon>Viridiplantae</taxon>
        <taxon>Streptophyta</taxon>
        <taxon>Embryophyta</taxon>
        <taxon>Tracheophyta</taxon>
        <taxon>Spermatophyta</taxon>
        <taxon>Magnoliopsida</taxon>
        <taxon>eudicotyledons</taxon>
        <taxon>Gunneridae</taxon>
        <taxon>Pentapetalae</taxon>
        <taxon>rosids</taxon>
        <taxon>fabids</taxon>
        <taxon>Malpighiales</taxon>
        <taxon>Linaceae</taxon>
        <taxon>Linum</taxon>
    </lineage>
</organism>
<evidence type="ECO:0000256" key="1">
    <source>
        <dbReference type="SAM" id="Phobius"/>
    </source>
</evidence>
<sequence>MGYHFSKINQKSLVSVAIFSTLAVGILYLRVWPSSPSSDRDSLLLSTINNVTVRDELDVALERASSTVNDKTVVIVVINRAYVEPARGTRDATTMLDNFLEGFWVGQGTRELVGMLLVVAVDQPAYDRCVFMRLNCYKMEAAGEADDHAAGGEKLYMSAGFIDMMWRRTFLLLEVLKRGYSFIFTDADVVWLRNPFPILIGKNKSETTEDFQISTDVYNGDPHSPEHLINTGFYYVRSNNQTIRMFESWYGRRDNSSKKEQDVLLEMSRGGVLTSELGVRTRYLDTAWFSGFCSDIKDVGQVVTVHANCCRSIIAKVKDLKVVIGDWKRWKMLAAHWKATGRRRAIPFRWTGHFGCWNSWNNHNVTTQ</sequence>
<keyword evidence="4" id="KW-1185">Reference proteome</keyword>
<dbReference type="Proteomes" id="UP001154282">
    <property type="component" value="Unassembled WGS sequence"/>
</dbReference>
<reference evidence="3" key="1">
    <citation type="submission" date="2022-08" db="EMBL/GenBank/DDBJ databases">
        <authorList>
            <person name="Gutierrez-Valencia J."/>
        </authorList>
    </citation>
    <scope>NUCLEOTIDE SEQUENCE</scope>
</reference>
<comment type="caution">
    <text evidence="3">The sequence shown here is derived from an EMBL/GenBank/DDBJ whole genome shotgun (WGS) entry which is preliminary data.</text>
</comment>
<dbReference type="EMBL" id="CAMGYJ010000007">
    <property type="protein sequence ID" value="CAI0445992.1"/>
    <property type="molecule type" value="Genomic_DNA"/>
</dbReference>
<feature type="transmembrane region" description="Helical" evidence="1">
    <location>
        <begin position="12"/>
        <end position="32"/>
    </location>
</feature>
<dbReference type="Pfam" id="PF03407">
    <property type="entry name" value="Nucleotid_trans"/>
    <property type="match status" value="1"/>
</dbReference>
<evidence type="ECO:0000259" key="2">
    <source>
        <dbReference type="Pfam" id="PF03407"/>
    </source>
</evidence>
<keyword evidence="1" id="KW-0472">Membrane</keyword>
<name>A0AAV0MGT4_9ROSI</name>
<dbReference type="InterPro" id="IPR005069">
    <property type="entry name" value="Nucl-diP-sugar_transferase"/>
</dbReference>
<proteinExistence type="predicted"/>
<keyword evidence="1" id="KW-0812">Transmembrane</keyword>
<dbReference type="InterPro" id="IPR044821">
    <property type="entry name" value="At1g28695/At4g15970-like"/>
</dbReference>